<dbReference type="GO" id="GO:0001530">
    <property type="term" value="F:lipopolysaccharide binding"/>
    <property type="evidence" value="ECO:0007669"/>
    <property type="project" value="TreeGrafter"/>
</dbReference>
<keyword evidence="5 14" id="KW-0964">Secreted</keyword>
<feature type="signal peptide" evidence="15">
    <location>
        <begin position="1"/>
        <end position="20"/>
    </location>
</feature>
<evidence type="ECO:0000256" key="13">
    <source>
        <dbReference type="PIRSR" id="PIRSR002417-50"/>
    </source>
</evidence>
<dbReference type="CDD" id="cd00026">
    <property type="entry name" value="BPI2"/>
    <property type="match status" value="1"/>
</dbReference>
<evidence type="ECO:0000256" key="2">
    <source>
        <dbReference type="ARBA" id="ARBA00004613"/>
    </source>
</evidence>
<dbReference type="SMART" id="SM00328">
    <property type="entry name" value="BPI1"/>
    <property type="match status" value="1"/>
</dbReference>
<reference evidence="19" key="1">
    <citation type="submission" date="2025-08" db="UniProtKB">
        <authorList>
            <consortium name="RefSeq"/>
        </authorList>
    </citation>
    <scope>IDENTIFICATION</scope>
</reference>
<comment type="subcellular location">
    <subcellularLocation>
        <location evidence="1">Cytoplasmic granule membrane</location>
    </subcellularLocation>
    <subcellularLocation>
        <location evidence="2 14">Secreted</location>
    </subcellularLocation>
</comment>
<comment type="domain">
    <text evidence="14">The N-terminal region may be exposed to the interior of the granule, whereas the C-terminal portion may be embedded in the membrane. During phagocytosis and degranulation, proteases may be released and activated and cleave BPI at the junction of the N- and C-terminal portions of the molecule, providing controlled release of the N-terminal antibacterial fragment when bacteria are ingested.</text>
</comment>
<dbReference type="PANTHER" id="PTHR10504">
    <property type="entry name" value="BACTERICIDAL PERMEABILITY-INCREASING BPI PROTEIN-RELATED"/>
    <property type="match status" value="1"/>
</dbReference>
<keyword evidence="7 14" id="KW-0399">Innate immunity</keyword>
<keyword evidence="14 15" id="KW-0732">Signal</keyword>
<dbReference type="CTD" id="671"/>
<evidence type="ECO:0000256" key="1">
    <source>
        <dbReference type="ARBA" id="ARBA00004197"/>
    </source>
</evidence>
<dbReference type="Pfam" id="PF01273">
    <property type="entry name" value="LBP_BPI_CETP"/>
    <property type="match status" value="2"/>
</dbReference>
<proteinExistence type="inferred from homology"/>
<comment type="domain">
    <text evidence="14">The N- and C-terminal barrels adopt an identical fold despite having only 13% of conserved residues.</text>
</comment>
<evidence type="ECO:0000256" key="9">
    <source>
        <dbReference type="ARBA" id="ARBA00023022"/>
    </source>
</evidence>
<feature type="domain" description="Lipid-binding serum glycoprotein C-terminal" evidence="17">
    <location>
        <begin position="225"/>
        <end position="428"/>
    </location>
</feature>
<keyword evidence="10 13" id="KW-1015">Disulfide bond</keyword>
<evidence type="ECO:0000313" key="19">
    <source>
        <dbReference type="RefSeq" id="XP_007932938.1"/>
    </source>
</evidence>
<sequence length="433" mass="47498">MARWAALVVLVAVGTAVAVATNPGFVARITQKGLDYVCQEGVAKLRKELEKINIPDISGKVKMKPFGKGHYSIYSKTSGNFDLRVEGISISADLKLGSDPGSGHPTVTCPSCNSNINSVHVGISGSKLGWLIRLFRSKIESALRRAINSKICNVVANSVSSKLQPYFQTLPVTAKIDAVAGIDYSLVAPPTATADSLDVKLKGEFFRLAYRTPPPFAPPALAFPTDHHHMVYLGISEYFFNTAGLVYHTAGVMRLAFTDDMIPQESKFRLTTRSFRSFLPQVDKKFPNMKMQLFLSVSSPPQLAVDPTGLTLTPTLEAQAFAVFPNSSLTSLFRLGLIMNISVVVGIKSDRLVGELMMNKLHLELKHSAIGYFPVQLLEAVMNYFVPTVLLPKVNERLQRGIPLPLPAHIQLSNMVLRPYQDFLLFGTDVKYG</sequence>
<dbReference type="GO" id="GO:0043031">
    <property type="term" value="P:negative regulation of macrophage activation"/>
    <property type="evidence" value="ECO:0007669"/>
    <property type="project" value="TreeGrafter"/>
</dbReference>
<dbReference type="Proteomes" id="UP000694850">
    <property type="component" value="Unplaced"/>
</dbReference>
<feature type="disulfide bond" evidence="13">
    <location>
        <begin position="112"/>
        <end position="152"/>
    </location>
</feature>
<feature type="chain" id="PRO_5034289141" description="Bactericidal permeability-increasing protein" evidence="15">
    <location>
        <begin position="21"/>
        <end position="433"/>
    </location>
</feature>
<dbReference type="Gene3D" id="3.15.20.10">
    <property type="entry name" value="Bactericidal permeability-increasing protein, domain 2"/>
    <property type="match status" value="1"/>
</dbReference>
<dbReference type="InterPro" id="IPR017943">
    <property type="entry name" value="Bactericidal_perm-incr_a/b_dom"/>
</dbReference>
<dbReference type="InterPro" id="IPR001124">
    <property type="entry name" value="Lipid-bd_serum_glycop_C"/>
</dbReference>
<gene>
    <name evidence="19" type="primary">BPI</name>
</gene>
<evidence type="ECO:0000256" key="3">
    <source>
        <dbReference type="ARBA" id="ARBA00007292"/>
    </source>
</evidence>
<protein>
    <recommendedName>
        <fullName evidence="4 14">Bactericidal permeability-increasing protein</fullName>
        <shortName evidence="14">BPI</shortName>
    </recommendedName>
</protein>
<dbReference type="PIRSF" id="PIRSF002417">
    <property type="entry name" value="Lipid_binding_protein"/>
    <property type="match status" value="1"/>
</dbReference>
<evidence type="ECO:0000256" key="10">
    <source>
        <dbReference type="ARBA" id="ARBA00023157"/>
    </source>
</evidence>
<evidence type="ECO:0000256" key="11">
    <source>
        <dbReference type="ARBA" id="ARBA00023180"/>
    </source>
</evidence>
<dbReference type="InterPro" id="IPR030675">
    <property type="entry name" value="BPI/LBP"/>
</dbReference>
<dbReference type="PANTHER" id="PTHR10504:SF84">
    <property type="entry name" value="BACTERICIDAL PERMEABILITY-INCREASING PROTEIN"/>
    <property type="match status" value="1"/>
</dbReference>
<dbReference type="AlphaFoldDB" id="A0A8B6ZBD1"/>
<keyword evidence="11 14" id="KW-0325">Glycoprotein</keyword>
<dbReference type="Gene3D" id="3.15.10.10">
    <property type="entry name" value="Bactericidal permeability-increasing protein, domain 1"/>
    <property type="match status" value="2"/>
</dbReference>
<dbReference type="InterPro" id="IPR032942">
    <property type="entry name" value="BPI/LBP/Plunc"/>
</dbReference>
<evidence type="ECO:0000256" key="5">
    <source>
        <dbReference type="ARBA" id="ARBA00022525"/>
    </source>
</evidence>
<dbReference type="GO" id="GO:0031663">
    <property type="term" value="P:lipopolysaccharide-mediated signaling pathway"/>
    <property type="evidence" value="ECO:0007669"/>
    <property type="project" value="TreeGrafter"/>
</dbReference>
<evidence type="ECO:0000259" key="16">
    <source>
        <dbReference type="SMART" id="SM00328"/>
    </source>
</evidence>
<name>A0A8B6ZBD1_ORYAF</name>
<dbReference type="GO" id="GO:0005615">
    <property type="term" value="C:extracellular space"/>
    <property type="evidence" value="ECO:0007669"/>
    <property type="project" value="UniProtKB-UniRule"/>
</dbReference>
<evidence type="ECO:0000256" key="8">
    <source>
        <dbReference type="ARBA" id="ARBA00022859"/>
    </source>
</evidence>
<dbReference type="InterPro" id="IPR017942">
    <property type="entry name" value="Lipid-bd_serum_glycop_N"/>
</dbReference>
<evidence type="ECO:0000256" key="4">
    <source>
        <dbReference type="ARBA" id="ARBA00017827"/>
    </source>
</evidence>
<dbReference type="Pfam" id="PF02886">
    <property type="entry name" value="LBP_BPI_CETP_C"/>
    <property type="match status" value="1"/>
</dbReference>
<dbReference type="SUPFAM" id="SSF55394">
    <property type="entry name" value="Bactericidal permeability-increasing protein, BPI"/>
    <property type="match status" value="2"/>
</dbReference>
<keyword evidence="9 14" id="KW-0044">Antibiotic</keyword>
<comment type="similarity">
    <text evidence="3">Belongs to the BPI/LBP/Plunc superfamily. BPI/LBP family.</text>
</comment>
<evidence type="ECO:0000256" key="7">
    <source>
        <dbReference type="ARBA" id="ARBA00022588"/>
    </source>
</evidence>
<dbReference type="CDD" id="cd00025">
    <property type="entry name" value="BPI1"/>
    <property type="match status" value="1"/>
</dbReference>
<dbReference type="OrthoDB" id="10255543at2759"/>
<dbReference type="GO" id="GO:0032717">
    <property type="term" value="P:negative regulation of interleukin-8 production"/>
    <property type="evidence" value="ECO:0007669"/>
    <property type="project" value="TreeGrafter"/>
</dbReference>
<evidence type="ECO:0000256" key="6">
    <source>
        <dbReference type="ARBA" id="ARBA00022529"/>
    </source>
</evidence>
<keyword evidence="6 14" id="KW-0929">Antimicrobial</keyword>
<accession>A0A8B6ZBD1</accession>
<dbReference type="SMART" id="SM00329">
    <property type="entry name" value="BPI2"/>
    <property type="match status" value="1"/>
</dbReference>
<dbReference type="RefSeq" id="XP_007932938.1">
    <property type="nucleotide sequence ID" value="XM_007934747.1"/>
</dbReference>
<feature type="domain" description="Lipid-binding serum glycoprotein N-terminal" evidence="16">
    <location>
        <begin position="28"/>
        <end position="210"/>
    </location>
</feature>
<evidence type="ECO:0000256" key="14">
    <source>
        <dbReference type="RuleBase" id="RU369039"/>
    </source>
</evidence>
<evidence type="ECO:0000256" key="12">
    <source>
        <dbReference type="ARBA" id="ARBA00025943"/>
    </source>
</evidence>
<dbReference type="GO" id="GO:0032715">
    <property type="term" value="P:negative regulation of interleukin-6 production"/>
    <property type="evidence" value="ECO:0007669"/>
    <property type="project" value="TreeGrafter"/>
</dbReference>
<comment type="subunit">
    <text evidence="12 14">Monomer. Homodimer; disulfide-linked.</text>
</comment>
<dbReference type="GO" id="GO:0050829">
    <property type="term" value="P:defense response to Gram-negative bacterium"/>
    <property type="evidence" value="ECO:0007669"/>
    <property type="project" value="UniProtKB-UniRule"/>
</dbReference>
<comment type="function">
    <text evidence="14">The cytotoxic action of BPI is limited to many species of Gram-negative bacteria; this specificity may be explained by a strong affinity of the very basic N-terminal half for the negatively charged lipopolysaccharides that are unique to the Gram-negative bacterial outer envelope.</text>
</comment>
<evidence type="ECO:0000256" key="15">
    <source>
        <dbReference type="SAM" id="SignalP"/>
    </source>
</evidence>
<organism evidence="18 19">
    <name type="scientific">Orycteropus afer afer</name>
    <dbReference type="NCBI Taxonomy" id="1230840"/>
    <lineage>
        <taxon>Eukaryota</taxon>
        <taxon>Metazoa</taxon>
        <taxon>Chordata</taxon>
        <taxon>Craniata</taxon>
        <taxon>Vertebrata</taxon>
        <taxon>Euteleostomi</taxon>
        <taxon>Mammalia</taxon>
        <taxon>Eutheria</taxon>
        <taxon>Afrotheria</taxon>
        <taxon>Tubulidentata</taxon>
        <taxon>Orycteropodidae</taxon>
        <taxon>Orycteropus</taxon>
    </lineage>
</organism>
<dbReference type="FunFam" id="3.15.20.10:FF:000001">
    <property type="entry name" value="Phospholipid transfer protein"/>
    <property type="match status" value="1"/>
</dbReference>
<evidence type="ECO:0000259" key="17">
    <source>
        <dbReference type="SMART" id="SM00329"/>
    </source>
</evidence>
<dbReference type="GeneID" id="103191870"/>
<dbReference type="GO" id="GO:0045087">
    <property type="term" value="P:innate immune response"/>
    <property type="evidence" value="ECO:0007669"/>
    <property type="project" value="UniProtKB-UniRule"/>
</dbReference>
<evidence type="ECO:0000313" key="18">
    <source>
        <dbReference type="Proteomes" id="UP000694850"/>
    </source>
</evidence>
<keyword evidence="8 14" id="KW-0391">Immunity</keyword>
<keyword evidence="18" id="KW-1185">Reference proteome</keyword>
<dbReference type="GO" id="GO:0032720">
    <property type="term" value="P:negative regulation of tumor necrosis factor production"/>
    <property type="evidence" value="ECO:0007669"/>
    <property type="project" value="TreeGrafter"/>
</dbReference>